<name>A0ABY6MTK2_9BURK</name>
<dbReference type="InterPro" id="IPR024064">
    <property type="entry name" value="FdhE-like_sf"/>
</dbReference>
<dbReference type="SUPFAM" id="SSF144020">
    <property type="entry name" value="FdhE-like"/>
    <property type="match status" value="1"/>
</dbReference>
<evidence type="ECO:0000313" key="3">
    <source>
        <dbReference type="Proteomes" id="UP001163266"/>
    </source>
</evidence>
<dbReference type="RefSeq" id="WP_264893084.1">
    <property type="nucleotide sequence ID" value="NZ_CP110257.1"/>
</dbReference>
<reference evidence="2" key="1">
    <citation type="submission" date="2022-10" db="EMBL/GenBank/DDBJ databases">
        <title>Complete genome sequence of Schlegelella aquatica LMG 23380.</title>
        <authorList>
            <person name="Musilova J."/>
            <person name="Kourilova X."/>
            <person name="Bezdicek M."/>
            <person name="Hermankova K."/>
            <person name="Obruca S."/>
            <person name="Sedlar K."/>
        </authorList>
    </citation>
    <scope>NUCLEOTIDE SEQUENCE</scope>
    <source>
        <strain evidence="2">LMG 23380</strain>
    </source>
</reference>
<feature type="transmembrane region" description="Helical" evidence="1">
    <location>
        <begin position="20"/>
        <end position="41"/>
    </location>
</feature>
<protein>
    <submittedName>
        <fullName evidence="2">Uncharacterized protein</fullName>
    </submittedName>
</protein>
<sequence length="125" mass="14234">MDIPQTIERLGFRKWYERELVRSHLHLVLMLLGLVGLFAAAEAYGDSRVWSDRALMGLCAAVSAAISLWALRRYLYLLLHAEDVANQAVCPQCRAYAAWSLQGTDEGGRLCVRCNRCARRWDIHL</sequence>
<feature type="transmembrane region" description="Helical" evidence="1">
    <location>
        <begin position="53"/>
        <end position="71"/>
    </location>
</feature>
<accession>A0ABY6MTK2</accession>
<keyword evidence="3" id="KW-1185">Reference proteome</keyword>
<proteinExistence type="predicted"/>
<dbReference type="Proteomes" id="UP001163266">
    <property type="component" value="Chromosome"/>
</dbReference>
<evidence type="ECO:0000313" key="2">
    <source>
        <dbReference type="EMBL" id="UZD55329.1"/>
    </source>
</evidence>
<gene>
    <name evidence="2" type="ORF">OMP39_01685</name>
</gene>
<keyword evidence="1" id="KW-1133">Transmembrane helix</keyword>
<dbReference type="EMBL" id="CP110257">
    <property type="protein sequence ID" value="UZD55329.1"/>
    <property type="molecule type" value="Genomic_DNA"/>
</dbReference>
<organism evidence="2 3">
    <name type="scientific">Caldimonas aquatica</name>
    <dbReference type="NCBI Taxonomy" id="376175"/>
    <lineage>
        <taxon>Bacteria</taxon>
        <taxon>Pseudomonadati</taxon>
        <taxon>Pseudomonadota</taxon>
        <taxon>Betaproteobacteria</taxon>
        <taxon>Burkholderiales</taxon>
        <taxon>Sphaerotilaceae</taxon>
        <taxon>Caldimonas</taxon>
    </lineage>
</organism>
<keyword evidence="1" id="KW-0812">Transmembrane</keyword>
<evidence type="ECO:0000256" key="1">
    <source>
        <dbReference type="SAM" id="Phobius"/>
    </source>
</evidence>
<keyword evidence="1" id="KW-0472">Membrane</keyword>